<dbReference type="PANTHER" id="PTHR12634:SF8">
    <property type="entry name" value="FIERY MOUNTAIN, ISOFORM D"/>
    <property type="match status" value="1"/>
</dbReference>
<reference evidence="4" key="1">
    <citation type="submission" date="2022-07" db="EMBL/GenBank/DDBJ databases">
        <title>Genome analysis of Parmales, a sister group of diatoms, reveals the evolutionary specialization of diatoms from phago-mixotrophs to photoautotrophs.</title>
        <authorList>
            <person name="Ban H."/>
            <person name="Sato S."/>
            <person name="Yoshikawa S."/>
            <person name="Kazumasa Y."/>
            <person name="Nakamura Y."/>
            <person name="Ichinomiya M."/>
            <person name="Saitoh K."/>
            <person name="Sato N."/>
            <person name="Blanc-Mathieu R."/>
            <person name="Endo H."/>
            <person name="Kuwata A."/>
            <person name="Ogata H."/>
        </authorList>
    </citation>
    <scope>NUCLEOTIDE SEQUENCE</scope>
</reference>
<dbReference type="EMBL" id="BRXZ01001213">
    <property type="protein sequence ID" value="GMH65482.1"/>
    <property type="molecule type" value="Genomic_DNA"/>
</dbReference>
<feature type="compositionally biased region" description="Gly residues" evidence="3">
    <location>
        <begin position="911"/>
        <end position="922"/>
    </location>
</feature>
<feature type="compositionally biased region" description="Basic and acidic residues" evidence="3">
    <location>
        <begin position="98"/>
        <end position="108"/>
    </location>
</feature>
<comment type="similarity">
    <text evidence="1">Belongs to the SAPS family.</text>
</comment>
<dbReference type="OrthoDB" id="205476at2759"/>
<feature type="region of interest" description="Disordered" evidence="3">
    <location>
        <begin position="761"/>
        <end position="803"/>
    </location>
</feature>
<dbReference type="PANTHER" id="PTHR12634">
    <property type="entry name" value="SIT4 YEAST -ASSOCIATING PROTEIN-RELATED"/>
    <property type="match status" value="1"/>
</dbReference>
<protein>
    <submittedName>
        <fullName evidence="4">Uncharacterized protein</fullName>
    </submittedName>
</protein>
<feature type="region of interest" description="Disordered" evidence="3">
    <location>
        <begin position="847"/>
        <end position="950"/>
    </location>
</feature>
<feature type="compositionally biased region" description="Acidic residues" evidence="3">
    <location>
        <begin position="786"/>
        <end position="795"/>
    </location>
</feature>
<dbReference type="GO" id="GO:0019903">
    <property type="term" value="F:protein phosphatase binding"/>
    <property type="evidence" value="ECO:0007669"/>
    <property type="project" value="InterPro"/>
</dbReference>
<proteinExistence type="inferred from homology"/>
<dbReference type="AlphaFoldDB" id="A0A9W7A9P7"/>
<evidence type="ECO:0000256" key="1">
    <source>
        <dbReference type="ARBA" id="ARBA00006180"/>
    </source>
</evidence>
<comment type="caution">
    <text evidence="4">The sequence shown here is derived from an EMBL/GenBank/DDBJ whole genome shotgun (WGS) entry which is preliminary data.</text>
</comment>
<evidence type="ECO:0000256" key="3">
    <source>
        <dbReference type="SAM" id="MobiDB-lite"/>
    </source>
</evidence>
<dbReference type="Proteomes" id="UP001165082">
    <property type="component" value="Unassembled WGS sequence"/>
</dbReference>
<evidence type="ECO:0000256" key="2">
    <source>
        <dbReference type="ARBA" id="ARBA00023306"/>
    </source>
</evidence>
<dbReference type="InterPro" id="IPR007587">
    <property type="entry name" value="SAPS"/>
</dbReference>
<feature type="region of interest" description="Disordered" evidence="3">
    <location>
        <begin position="227"/>
        <end position="247"/>
    </location>
</feature>
<accession>A0A9W7A9P7</accession>
<evidence type="ECO:0000313" key="5">
    <source>
        <dbReference type="Proteomes" id="UP001165082"/>
    </source>
</evidence>
<sequence length="950" mass="100725">MSLFSNLGAGGDIWSAGGFDFSSPLKDLLDRGNFTLQELLEEDELLQEVKSLNSQLITFLSTPNTLKELVVFLSDGRDDMGVVDSTMGGGDKEEGENEKDKDDNDRDTSMSGSMVIVGKDELEGSGSSGTQDNNENGDSNGVSNGASDGNSNGVSNGASTGPNAPSDPSSPSAPSNDPNDSTASSASTASSIHIPASATEKIRYPYMACEVICCDVVQIIDGIVDAGTEEGGEEGGEGEGEAKENPPTAQVNNVLLDILFSLLDQPAPLPARQAGYFEKVLTSLFRRRPSSLALYINAGGFPLFSKFLSHLSNYSIMTLVKRMMMPPPNQVDDDGETWQIDPNEAEISMTCDWGTSPSYPVEIIKRMKGESPTFCLNASELLAAIIQQLPLNNESLKAISGCQADQDTGGDCPIKTILEMAIPDILTTEDMTMGESRMTAALGLLEVVLLQLGGYGCVPPIDEKEEQEMGATLANTEPLLEVLKEKGTLKLCAEHLKSPICEGWKYKNQTGSVVSKLGTARLKAARAVEAMILLASPSIDQLIADSDVLDACLDMFFEFEWCSLLHQSVANLLVHIIEGGAKREPLQEKVINKSGLLTRLLECFKKNSNPAPEQIGRLGLMGHVIIISQAIVHACSDEDDDEMFGSGEAPNPSGDNNFKDVVERAKENEEWQSFVMSTLANETAIQSTPLGGFNSPTRQDNLSDEDFGLDAQDMDIAASMIASLNMAANGAGGGVKLGMGGLSFDSNTMRSLGLALNGLGIEQDGDDDEDEDEFRGVNGYVHGARDDEDDSDEEDGNKNYYDDIINSVNNNTKKGFGVGDEEDDMVEVLEDSSDEEEEGEGKVQNLFNPSFADFDSAGAGGSAAAEGEGGPVEAWGSSKQQQAAAFEADFGGVETIPRSGSMGEDTAVGTAAGGGGGGGGGGGEDKEGQKNSWADPFEEFKGSARSDFFG</sequence>
<feature type="compositionally biased region" description="Low complexity" evidence="3">
    <location>
        <begin position="162"/>
        <end position="191"/>
    </location>
</feature>
<feature type="compositionally biased region" description="Polar residues" evidence="3">
    <location>
        <begin position="128"/>
        <end position="161"/>
    </location>
</feature>
<keyword evidence="5" id="KW-1185">Reference proteome</keyword>
<keyword evidence="2" id="KW-0131">Cell cycle</keyword>
<name>A0A9W7A9P7_9STRA</name>
<feature type="compositionally biased region" description="Acidic residues" evidence="3">
    <location>
        <begin position="763"/>
        <end position="773"/>
    </location>
</feature>
<feature type="region of interest" description="Disordered" evidence="3">
    <location>
        <begin position="78"/>
        <end position="191"/>
    </location>
</feature>
<evidence type="ECO:0000313" key="4">
    <source>
        <dbReference type="EMBL" id="GMH65482.1"/>
    </source>
</evidence>
<feature type="compositionally biased region" description="Low complexity" evidence="3">
    <location>
        <begin position="851"/>
        <end position="866"/>
    </location>
</feature>
<dbReference type="GO" id="GO:0019888">
    <property type="term" value="F:protein phosphatase regulator activity"/>
    <property type="evidence" value="ECO:0007669"/>
    <property type="project" value="TreeGrafter"/>
</dbReference>
<organism evidence="4 5">
    <name type="scientific">Triparma retinervis</name>
    <dbReference type="NCBI Taxonomy" id="2557542"/>
    <lineage>
        <taxon>Eukaryota</taxon>
        <taxon>Sar</taxon>
        <taxon>Stramenopiles</taxon>
        <taxon>Ochrophyta</taxon>
        <taxon>Bolidophyceae</taxon>
        <taxon>Parmales</taxon>
        <taxon>Triparmaceae</taxon>
        <taxon>Triparma</taxon>
    </lineage>
</organism>
<dbReference type="Pfam" id="PF04499">
    <property type="entry name" value="SAPS"/>
    <property type="match status" value="1"/>
</dbReference>
<gene>
    <name evidence="4" type="ORF">TrRE_jg3513</name>
</gene>
<feature type="compositionally biased region" description="Acidic residues" evidence="3">
    <location>
        <begin position="227"/>
        <end position="239"/>
    </location>
</feature>